<protein>
    <submittedName>
        <fullName evidence="2">Uncharacterized protein</fullName>
    </submittedName>
</protein>
<proteinExistence type="predicted"/>
<evidence type="ECO:0000256" key="1">
    <source>
        <dbReference type="SAM" id="MobiDB-lite"/>
    </source>
</evidence>
<gene>
    <name evidence="2" type="ORF">BLA27_10915</name>
</gene>
<feature type="region of interest" description="Disordered" evidence="1">
    <location>
        <begin position="1"/>
        <end position="35"/>
    </location>
</feature>
<evidence type="ECO:0000313" key="2">
    <source>
        <dbReference type="EMBL" id="OIS93462.1"/>
    </source>
</evidence>
<accession>A0A1J6I6K9</accession>
<feature type="compositionally biased region" description="Polar residues" evidence="1">
    <location>
        <begin position="47"/>
        <end position="64"/>
    </location>
</feature>
<organism evidence="2 3">
    <name type="scientific">Brucella cytisi</name>
    <dbReference type="NCBI Taxonomy" id="407152"/>
    <lineage>
        <taxon>Bacteria</taxon>
        <taxon>Pseudomonadati</taxon>
        <taxon>Pseudomonadota</taxon>
        <taxon>Alphaproteobacteria</taxon>
        <taxon>Hyphomicrobiales</taxon>
        <taxon>Brucellaceae</taxon>
        <taxon>Brucella/Ochrobactrum group</taxon>
        <taxon>Brucella</taxon>
    </lineage>
</organism>
<dbReference type="EMBL" id="MOEC01000009">
    <property type="protein sequence ID" value="OIS93462.1"/>
    <property type="molecule type" value="Genomic_DNA"/>
</dbReference>
<evidence type="ECO:0000313" key="3">
    <source>
        <dbReference type="Proteomes" id="UP000182985"/>
    </source>
</evidence>
<keyword evidence="3" id="KW-1185">Reference proteome</keyword>
<reference evidence="2 3" key="1">
    <citation type="submission" date="2016-10" db="EMBL/GenBank/DDBJ databases">
        <title>The Draft Genome Sequence of the Potato Rhizosphere Bacteria Ochrobactrum sp. IPA7.2.</title>
        <authorList>
            <person name="Gogoleva N.E."/>
            <person name="Khlopko Y.A."/>
            <person name="Burygin G.L."/>
            <person name="Plotnikov A.O."/>
        </authorList>
    </citation>
    <scope>NUCLEOTIDE SEQUENCE [LARGE SCALE GENOMIC DNA]</scope>
    <source>
        <strain evidence="2 3">IPA7.2</strain>
    </source>
</reference>
<name>A0A1J6I6K9_9HYPH</name>
<sequence length="64" mass="6957">MAVVYPNSDGNRLVLTESGNRLGNGPNREDGSECKNSADRMQLHVPLQSNKEPQLTSRTCSPVS</sequence>
<feature type="region of interest" description="Disordered" evidence="1">
    <location>
        <begin position="45"/>
        <end position="64"/>
    </location>
</feature>
<dbReference type="Proteomes" id="UP000182985">
    <property type="component" value="Unassembled WGS sequence"/>
</dbReference>
<comment type="caution">
    <text evidence="2">The sequence shown here is derived from an EMBL/GenBank/DDBJ whole genome shotgun (WGS) entry which is preliminary data.</text>
</comment>
<dbReference type="AlphaFoldDB" id="A0A1J6I6K9"/>